<reference evidence="1 2" key="1">
    <citation type="submission" date="2014-07" db="EMBL/GenBank/DDBJ databases">
        <title>Complete Genome Sequence of Dyella japonica Strain A8 Isolated from Malaysian Tropical Soil.</title>
        <authorList>
            <person name="Hui R.K.H."/>
            <person name="Chen J.-W."/>
            <person name="Chan K.-G."/>
            <person name="Leung F.C.C."/>
        </authorList>
    </citation>
    <scope>NUCLEOTIDE SEQUENCE [LARGE SCALE GENOMIC DNA]</scope>
    <source>
        <strain evidence="1 2">A8</strain>
    </source>
</reference>
<accession>A0A075K485</accession>
<dbReference type="Proteomes" id="UP000027987">
    <property type="component" value="Chromosome"/>
</dbReference>
<evidence type="ECO:0008006" key="3">
    <source>
        <dbReference type="Google" id="ProtNLM"/>
    </source>
</evidence>
<sequence length="209" mass="24013">MHTGEQYHNFFLTSRRDVAVRSRFQRMAMELLPRGADVLDFGAGTGIDARTYAAHGHRTFVYEPSASMREYLLTYCREELEQRTIVAIDSLRDCKVPAVTANFAVLNHFADHAELFDELSCIVPRGGFVLASMLNPFYLGDARYGWWLANVFHLIRQGHYAIPSESRIHRFTPRVVARAAEPYFQLEQRVPGGFGIATQLYMFLLFRRT</sequence>
<dbReference type="Gene3D" id="3.40.50.150">
    <property type="entry name" value="Vaccinia Virus protein VP39"/>
    <property type="match status" value="1"/>
</dbReference>
<dbReference type="HOGENOM" id="CLU_1213261_0_0_6"/>
<dbReference type="AlphaFoldDB" id="A0A075K485"/>
<dbReference type="KEGG" id="dja:HY57_06705"/>
<dbReference type="CDD" id="cd02440">
    <property type="entry name" value="AdoMet_MTases"/>
    <property type="match status" value="1"/>
</dbReference>
<dbReference type="STRING" id="1217721.HY57_06705"/>
<dbReference type="OrthoDB" id="9804312at2"/>
<evidence type="ECO:0000313" key="1">
    <source>
        <dbReference type="EMBL" id="AIF46978.1"/>
    </source>
</evidence>
<dbReference type="PATRIC" id="fig|1217721.7.peg.1399"/>
<dbReference type="EMBL" id="CP008884">
    <property type="protein sequence ID" value="AIF46978.1"/>
    <property type="molecule type" value="Genomic_DNA"/>
</dbReference>
<protein>
    <recommendedName>
        <fullName evidence="3">Methyltransferase domain-containing protein</fullName>
    </recommendedName>
</protein>
<name>A0A075K485_9GAMM</name>
<proteinExistence type="predicted"/>
<dbReference type="InterPro" id="IPR029063">
    <property type="entry name" value="SAM-dependent_MTases_sf"/>
</dbReference>
<keyword evidence="2" id="KW-1185">Reference proteome</keyword>
<dbReference type="SUPFAM" id="SSF53335">
    <property type="entry name" value="S-adenosyl-L-methionine-dependent methyltransferases"/>
    <property type="match status" value="1"/>
</dbReference>
<dbReference type="Pfam" id="PF13489">
    <property type="entry name" value="Methyltransf_23"/>
    <property type="match status" value="1"/>
</dbReference>
<gene>
    <name evidence="1" type="ORF">HY57_06705</name>
</gene>
<organism evidence="1 2">
    <name type="scientific">Dyella japonica A8</name>
    <dbReference type="NCBI Taxonomy" id="1217721"/>
    <lineage>
        <taxon>Bacteria</taxon>
        <taxon>Pseudomonadati</taxon>
        <taxon>Pseudomonadota</taxon>
        <taxon>Gammaproteobacteria</taxon>
        <taxon>Lysobacterales</taxon>
        <taxon>Rhodanobacteraceae</taxon>
        <taxon>Dyella</taxon>
    </lineage>
</organism>
<evidence type="ECO:0000313" key="2">
    <source>
        <dbReference type="Proteomes" id="UP000027987"/>
    </source>
</evidence>